<organism evidence="9 10">
    <name type="scientific">Brevibacillus laterosporus LMG 15441</name>
    <dbReference type="NCBI Taxonomy" id="1042163"/>
    <lineage>
        <taxon>Bacteria</taxon>
        <taxon>Bacillati</taxon>
        <taxon>Bacillota</taxon>
        <taxon>Bacilli</taxon>
        <taxon>Bacillales</taxon>
        <taxon>Paenibacillaceae</taxon>
        <taxon>Brevibacillus</taxon>
    </lineage>
</organism>
<dbReference type="HAMAP" id="MF_00360">
    <property type="entry name" value="Ribosomal_bS6"/>
    <property type="match status" value="1"/>
</dbReference>
<sequence length="95" mass="11330">MRQYEVMYVLRPDLEEEKVKANVARYSEIVTNNGGEITKLQEMGKRRLAYEIQKFKDGFYVLMNFKANAEVVSETERLMKINDDVIRFLFVREDQ</sequence>
<dbReference type="Proteomes" id="UP000005850">
    <property type="component" value="Chromosome"/>
</dbReference>
<dbReference type="eggNOG" id="COG0360">
    <property type="taxonomic scope" value="Bacteria"/>
</dbReference>
<comment type="function">
    <text evidence="6 8">Binds together with bS18 to 16S ribosomal RNA.</text>
</comment>
<keyword evidence="4 8" id="KW-0689">Ribosomal protein</keyword>
<gene>
    <name evidence="8 9" type="primary">rpsF</name>
    <name evidence="9" type="ORF">BRLA_c046440</name>
</gene>
<dbReference type="Pfam" id="PF01250">
    <property type="entry name" value="Ribosomal_S6"/>
    <property type="match status" value="1"/>
</dbReference>
<dbReference type="PANTHER" id="PTHR21011">
    <property type="entry name" value="MITOCHONDRIAL 28S RIBOSOMAL PROTEIN S6"/>
    <property type="match status" value="1"/>
</dbReference>
<evidence type="ECO:0000256" key="2">
    <source>
        <dbReference type="ARBA" id="ARBA00022730"/>
    </source>
</evidence>
<dbReference type="GO" id="GO:0003735">
    <property type="term" value="F:structural constituent of ribosome"/>
    <property type="evidence" value="ECO:0007669"/>
    <property type="project" value="InterPro"/>
</dbReference>
<evidence type="ECO:0000256" key="5">
    <source>
        <dbReference type="ARBA" id="ARBA00023274"/>
    </source>
</evidence>
<evidence type="ECO:0000256" key="6">
    <source>
        <dbReference type="ARBA" id="ARBA00035104"/>
    </source>
</evidence>
<evidence type="ECO:0000256" key="8">
    <source>
        <dbReference type="HAMAP-Rule" id="MF_00360"/>
    </source>
</evidence>
<dbReference type="InterPro" id="IPR014717">
    <property type="entry name" value="Transl_elong_EF1B/ribsomal_bS6"/>
</dbReference>
<keyword evidence="3 8" id="KW-0694">RNA-binding</keyword>
<evidence type="ECO:0000313" key="9">
    <source>
        <dbReference type="EMBL" id="AIG28907.1"/>
    </source>
</evidence>
<dbReference type="Gene3D" id="3.30.70.60">
    <property type="match status" value="1"/>
</dbReference>
<reference evidence="9 10" key="1">
    <citation type="journal article" date="2011" name="J. Bacteriol.">
        <title>Genome sequence of Brevibacillus laterosporus LMG 15441, a pathogen of invertebrates.</title>
        <authorList>
            <person name="Djukic M."/>
            <person name="Poehlein A."/>
            <person name="Thurmer A."/>
            <person name="Daniel R."/>
        </authorList>
    </citation>
    <scope>NUCLEOTIDE SEQUENCE [LARGE SCALE GENOMIC DNA]</scope>
    <source>
        <strain evidence="9 10">LMG 15441</strain>
    </source>
</reference>
<dbReference type="PANTHER" id="PTHR21011:SF1">
    <property type="entry name" value="SMALL RIBOSOMAL SUBUNIT PROTEIN BS6M"/>
    <property type="match status" value="1"/>
</dbReference>
<dbReference type="InterPro" id="IPR000529">
    <property type="entry name" value="Ribosomal_bS6"/>
</dbReference>
<keyword evidence="10" id="KW-1185">Reference proteome</keyword>
<proteinExistence type="inferred from homology"/>
<dbReference type="STRING" id="1042163.BRLA_c046440"/>
<evidence type="ECO:0000256" key="1">
    <source>
        <dbReference type="ARBA" id="ARBA00009512"/>
    </source>
</evidence>
<dbReference type="SUPFAM" id="SSF54995">
    <property type="entry name" value="Ribosomal protein S6"/>
    <property type="match status" value="1"/>
</dbReference>
<dbReference type="CDD" id="cd00473">
    <property type="entry name" value="bS6"/>
    <property type="match status" value="1"/>
</dbReference>
<accession>A0A075R8K3</accession>
<dbReference type="FunFam" id="3.30.70.60:FF:000002">
    <property type="entry name" value="30S ribosomal protein S6"/>
    <property type="match status" value="1"/>
</dbReference>
<dbReference type="NCBIfam" id="TIGR00166">
    <property type="entry name" value="S6"/>
    <property type="match status" value="1"/>
</dbReference>
<dbReference type="InterPro" id="IPR035980">
    <property type="entry name" value="Ribosomal_bS6_sf"/>
</dbReference>
<dbReference type="AlphaFoldDB" id="A0A075R8K3"/>
<name>A0A075R8K3_BRELA</name>
<comment type="similarity">
    <text evidence="1 8">Belongs to the bacterial ribosomal protein bS6 family.</text>
</comment>
<dbReference type="KEGG" id="blr:BRLA_c046440"/>
<keyword evidence="2 8" id="KW-0699">rRNA-binding</keyword>
<dbReference type="HOGENOM" id="CLU_113441_5_3_9"/>
<evidence type="ECO:0000256" key="3">
    <source>
        <dbReference type="ARBA" id="ARBA00022884"/>
    </source>
</evidence>
<dbReference type="GO" id="GO:0005737">
    <property type="term" value="C:cytoplasm"/>
    <property type="evidence" value="ECO:0007669"/>
    <property type="project" value="UniProtKB-ARBA"/>
</dbReference>
<protein>
    <recommendedName>
        <fullName evidence="7 8">Small ribosomal subunit protein bS6</fullName>
    </recommendedName>
</protein>
<dbReference type="GO" id="GO:0005840">
    <property type="term" value="C:ribosome"/>
    <property type="evidence" value="ECO:0007669"/>
    <property type="project" value="UniProtKB-KW"/>
</dbReference>
<dbReference type="GO" id="GO:1990904">
    <property type="term" value="C:ribonucleoprotein complex"/>
    <property type="evidence" value="ECO:0007669"/>
    <property type="project" value="UniProtKB-KW"/>
</dbReference>
<evidence type="ECO:0000256" key="4">
    <source>
        <dbReference type="ARBA" id="ARBA00022980"/>
    </source>
</evidence>
<evidence type="ECO:0000256" key="7">
    <source>
        <dbReference type="ARBA" id="ARBA00035294"/>
    </source>
</evidence>
<dbReference type="EMBL" id="CP007806">
    <property type="protein sequence ID" value="AIG28907.1"/>
    <property type="molecule type" value="Genomic_DNA"/>
</dbReference>
<dbReference type="InterPro" id="IPR020814">
    <property type="entry name" value="Ribosomal_S6_plastid/chlpt"/>
</dbReference>
<dbReference type="GO" id="GO:0070181">
    <property type="term" value="F:small ribosomal subunit rRNA binding"/>
    <property type="evidence" value="ECO:0007669"/>
    <property type="project" value="TreeGrafter"/>
</dbReference>
<keyword evidence="5 8" id="KW-0687">Ribonucleoprotein</keyword>
<dbReference type="GO" id="GO:0006412">
    <property type="term" value="P:translation"/>
    <property type="evidence" value="ECO:0007669"/>
    <property type="project" value="UniProtKB-UniRule"/>
</dbReference>
<evidence type="ECO:0000313" key="10">
    <source>
        <dbReference type="Proteomes" id="UP000005850"/>
    </source>
</evidence>
<dbReference type="RefSeq" id="WP_003334007.1">
    <property type="nucleotide sequence ID" value="NZ_CP007806.1"/>
</dbReference>